<gene>
    <name evidence="5 7" type="primary">ureE</name>
    <name evidence="8" type="ORF">DA73_0230110</name>
    <name evidence="7" type="ORF">DA73_0400008865</name>
</gene>
<dbReference type="Proteomes" id="UP000029738">
    <property type="component" value="Unassembled WGS sequence"/>
</dbReference>
<dbReference type="Gene3D" id="2.60.260.20">
    <property type="entry name" value="Urease metallochaperone UreE, N-terminal domain"/>
    <property type="match status" value="1"/>
</dbReference>
<dbReference type="STRING" id="1479485.DA73_0230110"/>
<dbReference type="SMART" id="SM00988">
    <property type="entry name" value="UreE_N"/>
    <property type="match status" value="1"/>
</dbReference>
<comment type="caution">
    <text evidence="8">The sequence shown here is derived from an EMBL/GenBank/DDBJ whole genome shotgun (WGS) entry which is preliminary data.</text>
</comment>
<comment type="similarity">
    <text evidence="5">Belongs to the UreE family.</text>
</comment>
<dbReference type="SUPFAM" id="SSF69737">
    <property type="entry name" value="Urease metallochaperone UreE, C-terminal domain"/>
    <property type="match status" value="1"/>
</dbReference>
<keyword evidence="3 5" id="KW-0533">Nickel</keyword>
<dbReference type="PIRSF" id="PIRSF036402">
    <property type="entry name" value="Ureas_acces_UreE"/>
    <property type="match status" value="1"/>
</dbReference>
<dbReference type="Gene3D" id="3.30.70.790">
    <property type="entry name" value="UreE, C-terminal domain"/>
    <property type="match status" value="1"/>
</dbReference>
<dbReference type="HAMAP" id="MF_00822">
    <property type="entry name" value="UreE"/>
    <property type="match status" value="1"/>
</dbReference>
<evidence type="ECO:0000313" key="7">
    <source>
        <dbReference type="EMBL" id="KAF3885557.1"/>
    </source>
</evidence>
<dbReference type="OrthoDB" id="5421304at2"/>
<feature type="domain" description="UreE urease accessory N-terminal" evidence="6">
    <location>
        <begin position="1"/>
        <end position="67"/>
    </location>
</feature>
<dbReference type="InterPro" id="IPR007864">
    <property type="entry name" value="UreE_C_dom"/>
</dbReference>
<evidence type="ECO:0000256" key="3">
    <source>
        <dbReference type="ARBA" id="ARBA00022596"/>
    </source>
</evidence>
<dbReference type="SUPFAM" id="SSF69287">
    <property type="entry name" value="Urease metallochaperone UreE, N-terminal domain"/>
    <property type="match status" value="1"/>
</dbReference>
<proteinExistence type="inferred from homology"/>
<comment type="function">
    <text evidence="5">Involved in urease metallocenter assembly. Binds nickel. Probably functions as a nickel donor during metallocenter assembly.</text>
</comment>
<organism evidence="8">
    <name type="scientific">Tolypothrix bouteillei VB521301</name>
    <dbReference type="NCBI Taxonomy" id="1479485"/>
    <lineage>
        <taxon>Bacteria</taxon>
        <taxon>Bacillati</taxon>
        <taxon>Cyanobacteriota</taxon>
        <taxon>Cyanophyceae</taxon>
        <taxon>Nostocales</taxon>
        <taxon>Tolypothrichaceae</taxon>
        <taxon>Tolypothrix</taxon>
    </lineage>
</organism>
<dbReference type="AlphaFoldDB" id="A0A0C1N2G0"/>
<dbReference type="GO" id="GO:0005737">
    <property type="term" value="C:cytoplasm"/>
    <property type="evidence" value="ECO:0007669"/>
    <property type="project" value="UniProtKB-SubCell"/>
</dbReference>
<dbReference type="InterPro" id="IPR012406">
    <property type="entry name" value="UreE"/>
</dbReference>
<comment type="subcellular location">
    <subcellularLocation>
        <location evidence="1 5">Cytoplasm</location>
    </subcellularLocation>
</comment>
<dbReference type="GO" id="GO:0019627">
    <property type="term" value="P:urea metabolic process"/>
    <property type="evidence" value="ECO:0007669"/>
    <property type="project" value="InterPro"/>
</dbReference>
<dbReference type="NCBIfam" id="NF009756">
    <property type="entry name" value="PRK13261.2-2"/>
    <property type="match status" value="1"/>
</dbReference>
<dbReference type="CDD" id="cd00571">
    <property type="entry name" value="UreE"/>
    <property type="match status" value="1"/>
</dbReference>
<evidence type="ECO:0000256" key="1">
    <source>
        <dbReference type="ARBA" id="ARBA00004496"/>
    </source>
</evidence>
<dbReference type="Pfam" id="PF05194">
    <property type="entry name" value="UreE_C"/>
    <property type="match status" value="1"/>
</dbReference>
<name>A0A0C1N2G0_9CYAN</name>
<evidence type="ECO:0000313" key="9">
    <source>
        <dbReference type="Proteomes" id="UP000029738"/>
    </source>
</evidence>
<keyword evidence="4 5" id="KW-0143">Chaperone</keyword>
<dbReference type="EMBL" id="JHEG02000058">
    <property type="protein sequence ID" value="KIE08772.1"/>
    <property type="molecule type" value="Genomic_DNA"/>
</dbReference>
<dbReference type="InterPro" id="IPR004029">
    <property type="entry name" value="UreE_N"/>
</dbReference>
<keyword evidence="2 5" id="KW-0963">Cytoplasm</keyword>
<evidence type="ECO:0000256" key="5">
    <source>
        <dbReference type="HAMAP-Rule" id="MF_00822"/>
    </source>
</evidence>
<dbReference type="GO" id="GO:0016151">
    <property type="term" value="F:nickel cation binding"/>
    <property type="evidence" value="ECO:0007669"/>
    <property type="project" value="UniProtKB-UniRule"/>
</dbReference>
<dbReference type="InterPro" id="IPR036118">
    <property type="entry name" value="UreE_N_sf"/>
</dbReference>
<accession>A0A0C1N2G0</accession>
<dbReference type="GO" id="GO:0006457">
    <property type="term" value="P:protein folding"/>
    <property type="evidence" value="ECO:0007669"/>
    <property type="project" value="InterPro"/>
</dbReference>
<reference evidence="7" key="2">
    <citation type="submission" date="2019-11" db="EMBL/GenBank/DDBJ databases">
        <title>Improved Assembly of Tolypothrix boutellei genome.</title>
        <authorList>
            <person name="Sarangi A.N."/>
            <person name="Mukherjee M."/>
            <person name="Ghosh S."/>
            <person name="Singh D."/>
            <person name="Das A."/>
            <person name="Kant S."/>
            <person name="Prusty A."/>
            <person name="Tripathy S."/>
        </authorList>
    </citation>
    <scope>NUCLEOTIDE SEQUENCE</scope>
    <source>
        <strain evidence="7">VB521301</strain>
    </source>
</reference>
<evidence type="ECO:0000259" key="6">
    <source>
        <dbReference type="SMART" id="SM00988"/>
    </source>
</evidence>
<protein>
    <recommendedName>
        <fullName evidence="5">Urease accessory protein UreE</fullName>
    </recommendedName>
</protein>
<reference evidence="8" key="1">
    <citation type="journal article" date="2015" name="Genome Announc.">
        <title>Draft Genome Sequence of Tolypothrix boutellei Strain VB521301.</title>
        <authorList>
            <person name="Chandrababunaidu M.M."/>
            <person name="Singh D."/>
            <person name="Sen D."/>
            <person name="Bhan S."/>
            <person name="Das S."/>
            <person name="Gupta A."/>
            <person name="Adhikary S.P."/>
            <person name="Tripathy S."/>
        </authorList>
    </citation>
    <scope>NUCLEOTIDE SEQUENCE</scope>
    <source>
        <strain evidence="8">VB521301</strain>
    </source>
</reference>
<dbReference type="EMBL" id="JHEG04000001">
    <property type="protein sequence ID" value="KAF3885557.1"/>
    <property type="molecule type" value="Genomic_DNA"/>
</dbReference>
<dbReference type="RefSeq" id="WP_038091537.1">
    <property type="nucleotide sequence ID" value="NZ_JHEG04000001.1"/>
</dbReference>
<dbReference type="GO" id="GO:0051082">
    <property type="term" value="F:unfolded protein binding"/>
    <property type="evidence" value="ECO:0007669"/>
    <property type="project" value="UniProtKB-UniRule"/>
</dbReference>
<evidence type="ECO:0000256" key="2">
    <source>
        <dbReference type="ARBA" id="ARBA00022490"/>
    </source>
</evidence>
<evidence type="ECO:0000313" key="8">
    <source>
        <dbReference type="EMBL" id="KIE08772.1"/>
    </source>
</evidence>
<evidence type="ECO:0000256" key="4">
    <source>
        <dbReference type="ARBA" id="ARBA00023186"/>
    </source>
</evidence>
<dbReference type="Pfam" id="PF02814">
    <property type="entry name" value="UreE_N"/>
    <property type="match status" value="1"/>
</dbReference>
<dbReference type="GO" id="GO:0065003">
    <property type="term" value="P:protein-containing complex assembly"/>
    <property type="evidence" value="ECO:0007669"/>
    <property type="project" value="InterPro"/>
</dbReference>
<keyword evidence="9" id="KW-1185">Reference proteome</keyword>
<sequence length="147" mass="16804">MYTFTQRQQPNPDTVVTLTLALTAEERTRSRHRFETEDGQTVFVRLPRGMVLRDGDILRDETSESLVRIAAKPEPVLTVTARTLLDLLRAAYHLGNRHVPVEIATTYLRLSPDPVLRTMLEQLGLEIQEEITSFQPEFGAYGHHHAR</sequence>
<dbReference type="NCBIfam" id="NF009751">
    <property type="entry name" value="PRK13261.1-1"/>
    <property type="match status" value="1"/>
</dbReference>